<proteinExistence type="predicted"/>
<feature type="region of interest" description="Disordered" evidence="1">
    <location>
        <begin position="81"/>
        <end position="148"/>
    </location>
</feature>
<evidence type="ECO:0000313" key="3">
    <source>
        <dbReference type="Proteomes" id="UP001293254"/>
    </source>
</evidence>
<comment type="caution">
    <text evidence="2">The sequence shown here is derived from an EMBL/GenBank/DDBJ whole genome shotgun (WGS) entry which is preliminary data.</text>
</comment>
<dbReference type="Proteomes" id="UP001293254">
    <property type="component" value="Unassembled WGS sequence"/>
</dbReference>
<evidence type="ECO:0000313" key="2">
    <source>
        <dbReference type="EMBL" id="KAK4431073.1"/>
    </source>
</evidence>
<name>A0AAE2CQS6_9LAMI</name>
<dbReference type="EMBL" id="JACGWO010000003">
    <property type="protein sequence ID" value="KAK4431073.1"/>
    <property type="molecule type" value="Genomic_DNA"/>
</dbReference>
<keyword evidence="3" id="KW-1185">Reference proteome</keyword>
<reference evidence="2" key="1">
    <citation type="submission" date="2020-06" db="EMBL/GenBank/DDBJ databases">
        <authorList>
            <person name="Li T."/>
            <person name="Hu X."/>
            <person name="Zhang T."/>
            <person name="Song X."/>
            <person name="Zhang H."/>
            <person name="Dai N."/>
            <person name="Sheng W."/>
            <person name="Hou X."/>
            <person name="Wei L."/>
        </authorList>
    </citation>
    <scope>NUCLEOTIDE SEQUENCE</scope>
    <source>
        <strain evidence="2">3651</strain>
        <tissue evidence="2">Leaf</tissue>
    </source>
</reference>
<protein>
    <submittedName>
        <fullName evidence="2">Uncharacterized protein</fullName>
    </submittedName>
</protein>
<dbReference type="AlphaFoldDB" id="A0AAE2CQS6"/>
<organism evidence="2 3">
    <name type="scientific">Sesamum alatum</name>
    <dbReference type="NCBI Taxonomy" id="300844"/>
    <lineage>
        <taxon>Eukaryota</taxon>
        <taxon>Viridiplantae</taxon>
        <taxon>Streptophyta</taxon>
        <taxon>Embryophyta</taxon>
        <taxon>Tracheophyta</taxon>
        <taxon>Spermatophyta</taxon>
        <taxon>Magnoliopsida</taxon>
        <taxon>eudicotyledons</taxon>
        <taxon>Gunneridae</taxon>
        <taxon>Pentapetalae</taxon>
        <taxon>asterids</taxon>
        <taxon>lamiids</taxon>
        <taxon>Lamiales</taxon>
        <taxon>Pedaliaceae</taxon>
        <taxon>Sesamum</taxon>
    </lineage>
</organism>
<feature type="compositionally biased region" description="Low complexity" evidence="1">
    <location>
        <begin position="88"/>
        <end position="107"/>
    </location>
</feature>
<feature type="region of interest" description="Disordered" evidence="1">
    <location>
        <begin position="1"/>
        <end position="36"/>
    </location>
</feature>
<evidence type="ECO:0000256" key="1">
    <source>
        <dbReference type="SAM" id="MobiDB-lite"/>
    </source>
</evidence>
<feature type="compositionally biased region" description="Polar residues" evidence="1">
    <location>
        <begin position="108"/>
        <end position="129"/>
    </location>
</feature>
<sequence>MEGAEPLYPVTPSLPNTHRKDVRKGPNKPSKGATEQSVLEVLLRASIAKTTTFNPYSPIVKPSKAKDEPTHISLLHANYTRHEDETVSPTMKSHTISSSSATRSSFTNKMHSASHGSNITRICSSSHTPSAVKRDATLAHPQDSLVEK</sequence>
<accession>A0AAE2CQS6</accession>
<gene>
    <name evidence="2" type="ORF">Salat_0869300</name>
</gene>
<reference evidence="2" key="2">
    <citation type="journal article" date="2024" name="Plant">
        <title>Genomic evolution and insights into agronomic trait innovations of Sesamum species.</title>
        <authorList>
            <person name="Miao H."/>
            <person name="Wang L."/>
            <person name="Qu L."/>
            <person name="Liu H."/>
            <person name="Sun Y."/>
            <person name="Le M."/>
            <person name="Wang Q."/>
            <person name="Wei S."/>
            <person name="Zheng Y."/>
            <person name="Lin W."/>
            <person name="Duan Y."/>
            <person name="Cao H."/>
            <person name="Xiong S."/>
            <person name="Wang X."/>
            <person name="Wei L."/>
            <person name="Li C."/>
            <person name="Ma Q."/>
            <person name="Ju M."/>
            <person name="Zhao R."/>
            <person name="Li G."/>
            <person name="Mu C."/>
            <person name="Tian Q."/>
            <person name="Mei H."/>
            <person name="Zhang T."/>
            <person name="Gao T."/>
            <person name="Zhang H."/>
        </authorList>
    </citation>
    <scope>NUCLEOTIDE SEQUENCE</scope>
    <source>
        <strain evidence="2">3651</strain>
    </source>
</reference>